<feature type="region of interest" description="Disordered" evidence="1">
    <location>
        <begin position="458"/>
        <end position="481"/>
    </location>
</feature>
<accession>A0A2J7ZV48</accession>
<gene>
    <name evidence="2" type="ORF">TSOC_009743</name>
</gene>
<evidence type="ECO:0000313" key="2">
    <source>
        <dbReference type="EMBL" id="PNH04130.1"/>
    </source>
</evidence>
<evidence type="ECO:0000313" key="3">
    <source>
        <dbReference type="Proteomes" id="UP000236333"/>
    </source>
</evidence>
<dbReference type="OrthoDB" id="561460at2759"/>
<organism evidence="2 3">
    <name type="scientific">Tetrabaena socialis</name>
    <dbReference type="NCBI Taxonomy" id="47790"/>
    <lineage>
        <taxon>Eukaryota</taxon>
        <taxon>Viridiplantae</taxon>
        <taxon>Chlorophyta</taxon>
        <taxon>core chlorophytes</taxon>
        <taxon>Chlorophyceae</taxon>
        <taxon>CS clade</taxon>
        <taxon>Chlamydomonadales</taxon>
        <taxon>Tetrabaenaceae</taxon>
        <taxon>Tetrabaena</taxon>
    </lineage>
</organism>
<feature type="compositionally biased region" description="Basic residues" evidence="1">
    <location>
        <begin position="469"/>
        <end position="481"/>
    </location>
</feature>
<comment type="caution">
    <text evidence="2">The sequence shown here is derived from an EMBL/GenBank/DDBJ whole genome shotgun (WGS) entry which is preliminary data.</text>
</comment>
<dbReference type="EMBL" id="PGGS01000420">
    <property type="protein sequence ID" value="PNH04130.1"/>
    <property type="molecule type" value="Genomic_DNA"/>
</dbReference>
<feature type="compositionally biased region" description="Low complexity" evidence="1">
    <location>
        <begin position="273"/>
        <end position="308"/>
    </location>
</feature>
<feature type="region of interest" description="Disordered" evidence="1">
    <location>
        <begin position="1"/>
        <end position="30"/>
    </location>
</feature>
<protein>
    <submittedName>
        <fullName evidence="2">Uncharacterized protein</fullName>
    </submittedName>
</protein>
<dbReference type="Proteomes" id="UP000236333">
    <property type="component" value="Unassembled WGS sequence"/>
</dbReference>
<reference evidence="2 3" key="1">
    <citation type="journal article" date="2017" name="Mol. Biol. Evol.">
        <title>The 4-celled Tetrabaena socialis nuclear genome reveals the essential components for genetic control of cell number at the origin of multicellularity in the volvocine lineage.</title>
        <authorList>
            <person name="Featherston J."/>
            <person name="Arakaki Y."/>
            <person name="Hanschen E.R."/>
            <person name="Ferris P.J."/>
            <person name="Michod R.E."/>
            <person name="Olson B.J.S.C."/>
            <person name="Nozaki H."/>
            <person name="Durand P.M."/>
        </authorList>
    </citation>
    <scope>NUCLEOTIDE SEQUENCE [LARGE SCALE GENOMIC DNA]</scope>
    <source>
        <strain evidence="2 3">NIES-571</strain>
    </source>
</reference>
<feature type="compositionally biased region" description="Low complexity" evidence="1">
    <location>
        <begin position="322"/>
        <end position="358"/>
    </location>
</feature>
<sequence>MPSRGKAKPAKAAAPKAADRSPRSDSEESVISLDELQEDIGNEEVFLPSETVLVEFRFEPDTKEADAEAMLAGALGAKLVTTVARYAPSGEGSVDVTRSSTHLFQRQGVVGLWASVRLACPPGTLAALAECPARCRDILCLGPVALAPGSAPVDVGARLVEIQKVQPTKQVLVGVPPTLNPKGIPAFLCRVYSLPKASFSTARWVQQMAQVEVEMPAGTAPLPDIRRFKITKGSTERRGSLRAYNRQHPRMPLPLLAVPKQPPNDKAAKEAAQRAGAARDWAQACARPVAPRAQQPAQVQQQAQGQQPLAVYSPPPHYMLMPAPQQQQQQQQAQAHAQQMAAYAAYNNYNNYSPQPLQQQPPQPAEQQQQALPLPQQPLRLQPAPSQPPSGASDGPQLPASNAVLREAVLAASPRSRFTTLVRYASDKTRKYLSSSTDLKNLEGMTEAELKKYLQTLPMRVGSAESRAAKPKSKKPKPNTP</sequence>
<keyword evidence="3" id="KW-1185">Reference proteome</keyword>
<feature type="compositionally biased region" description="Basic and acidic residues" evidence="1">
    <location>
        <begin position="17"/>
        <end position="26"/>
    </location>
</feature>
<feature type="region of interest" description="Disordered" evidence="1">
    <location>
        <begin position="253"/>
        <end position="399"/>
    </location>
</feature>
<name>A0A2J7ZV48_9CHLO</name>
<evidence type="ECO:0000256" key="1">
    <source>
        <dbReference type="SAM" id="MobiDB-lite"/>
    </source>
</evidence>
<feature type="compositionally biased region" description="Low complexity" evidence="1">
    <location>
        <begin position="365"/>
        <end position="397"/>
    </location>
</feature>
<dbReference type="AlphaFoldDB" id="A0A2J7ZV48"/>
<proteinExistence type="predicted"/>